<dbReference type="PANTHER" id="PTHR43329">
    <property type="entry name" value="EPOXIDE HYDROLASE"/>
    <property type="match status" value="1"/>
</dbReference>
<dbReference type="EMBL" id="JAVRRD010000005">
    <property type="protein sequence ID" value="KAK5058919.1"/>
    <property type="molecule type" value="Genomic_DNA"/>
</dbReference>
<evidence type="ECO:0000313" key="4">
    <source>
        <dbReference type="EMBL" id="KAK5058919.1"/>
    </source>
</evidence>
<reference evidence="4 5" key="1">
    <citation type="submission" date="2023-08" db="EMBL/GenBank/DDBJ databases">
        <title>Black Yeasts Isolated from many extreme environments.</title>
        <authorList>
            <person name="Coleine C."/>
            <person name="Stajich J.E."/>
            <person name="Selbmann L."/>
        </authorList>
    </citation>
    <scope>NUCLEOTIDE SEQUENCE [LARGE SCALE GENOMIC DNA]</scope>
    <source>
        <strain evidence="4 5">CCFEE 5792</strain>
    </source>
</reference>
<dbReference type="GO" id="GO:0016787">
    <property type="term" value="F:hydrolase activity"/>
    <property type="evidence" value="ECO:0007669"/>
    <property type="project" value="UniProtKB-KW"/>
</dbReference>
<dbReference type="AlphaFoldDB" id="A0AAV9NMT2"/>
<comment type="similarity">
    <text evidence="2">Belongs to the AB hydrolase superfamily. Epoxide hydrolase family.</text>
</comment>
<protein>
    <recommendedName>
        <fullName evidence="3">AB hydrolase-1 domain-containing protein</fullName>
    </recommendedName>
</protein>
<dbReference type="Proteomes" id="UP001358417">
    <property type="component" value="Unassembled WGS sequence"/>
</dbReference>
<dbReference type="InterPro" id="IPR000639">
    <property type="entry name" value="Epox_hydrolase-like"/>
</dbReference>
<sequence length="317" mass="35816">MAASTKAPAYSSDDNVKTYNRAAHLSLTDPEIRIHYVETRPGTKKIKKGTILLIHGFPETSYQFRHVMAPLAEAGYHVIAPDKTGHGLSSKPIGNVHQQDPFTKKSLAKDLHRLLTEHIGIHDKIHVVGHDIGGMVAHAYACQFPDHVASVTWGECPLPGSKFYEEEKHSRALWHFDFQSHQPDIAVALVQGKERIYLKHFYDRLTQNQAAFTPEVVDFYVQQFSAPDALRCAFLTYRAFEIDAEQNRKWREEKGRLKLKNMVLSGGESLLAPAAEDMAKEFYEDVHVGLVPDSGHYLAEENPEGFVSELLRFIEAR</sequence>
<dbReference type="Pfam" id="PF00561">
    <property type="entry name" value="Abhydrolase_1"/>
    <property type="match status" value="1"/>
</dbReference>
<organism evidence="4 5">
    <name type="scientific">Exophiala bonariae</name>
    <dbReference type="NCBI Taxonomy" id="1690606"/>
    <lineage>
        <taxon>Eukaryota</taxon>
        <taxon>Fungi</taxon>
        <taxon>Dikarya</taxon>
        <taxon>Ascomycota</taxon>
        <taxon>Pezizomycotina</taxon>
        <taxon>Eurotiomycetes</taxon>
        <taxon>Chaetothyriomycetidae</taxon>
        <taxon>Chaetothyriales</taxon>
        <taxon>Herpotrichiellaceae</taxon>
        <taxon>Exophiala</taxon>
    </lineage>
</organism>
<keyword evidence="1" id="KW-0378">Hydrolase</keyword>
<keyword evidence="5" id="KW-1185">Reference proteome</keyword>
<dbReference type="InterPro" id="IPR029058">
    <property type="entry name" value="AB_hydrolase_fold"/>
</dbReference>
<gene>
    <name evidence="4" type="ORF">LTR84_011183</name>
</gene>
<evidence type="ECO:0000256" key="1">
    <source>
        <dbReference type="ARBA" id="ARBA00022801"/>
    </source>
</evidence>
<evidence type="ECO:0000256" key="2">
    <source>
        <dbReference type="ARBA" id="ARBA00038334"/>
    </source>
</evidence>
<name>A0AAV9NMT2_9EURO</name>
<proteinExistence type="inferred from homology"/>
<dbReference type="Gene3D" id="3.40.50.1820">
    <property type="entry name" value="alpha/beta hydrolase"/>
    <property type="match status" value="1"/>
</dbReference>
<dbReference type="InterPro" id="IPR000073">
    <property type="entry name" value="AB_hydrolase_1"/>
</dbReference>
<feature type="domain" description="AB hydrolase-1" evidence="3">
    <location>
        <begin position="50"/>
        <end position="303"/>
    </location>
</feature>
<comment type="caution">
    <text evidence="4">The sequence shown here is derived from an EMBL/GenBank/DDBJ whole genome shotgun (WGS) entry which is preliminary data.</text>
</comment>
<dbReference type="GeneID" id="89979337"/>
<dbReference type="PRINTS" id="PR00111">
    <property type="entry name" value="ABHYDROLASE"/>
</dbReference>
<evidence type="ECO:0000259" key="3">
    <source>
        <dbReference type="Pfam" id="PF00561"/>
    </source>
</evidence>
<evidence type="ECO:0000313" key="5">
    <source>
        <dbReference type="Proteomes" id="UP001358417"/>
    </source>
</evidence>
<dbReference type="RefSeq" id="XP_064709442.1">
    <property type="nucleotide sequence ID" value="XM_064854716.1"/>
</dbReference>
<dbReference type="PRINTS" id="PR00412">
    <property type="entry name" value="EPOXHYDRLASE"/>
</dbReference>
<dbReference type="SUPFAM" id="SSF53474">
    <property type="entry name" value="alpha/beta-Hydrolases"/>
    <property type="match status" value="1"/>
</dbReference>
<accession>A0AAV9NMT2</accession>